<protein>
    <submittedName>
        <fullName evidence="1">Uncharacterized protein</fullName>
    </submittedName>
</protein>
<name>A0A9X2HXT4_9GAMM</name>
<dbReference type="AlphaFoldDB" id="A0A9X2HXT4"/>
<dbReference type="RefSeq" id="WP_253966791.1">
    <property type="nucleotide sequence ID" value="NZ_JAMFTH010000001.1"/>
</dbReference>
<sequence>MKITLVKKILPDGRPCRKCVDVQEKLERSGHIDRIDEVLEAHESDPQSPGMLLAKEHEVNRAPFFIVEQAGEPPQIYTVYMKFLLEVLEP</sequence>
<reference evidence="1" key="1">
    <citation type="submission" date="2022-05" db="EMBL/GenBank/DDBJ databases">
        <authorList>
            <person name="Sun H.-N."/>
        </authorList>
    </citation>
    <scope>NUCLEOTIDE SEQUENCE</scope>
    <source>
        <strain evidence="1">HB14</strain>
    </source>
</reference>
<organism evidence="1 2">
    <name type="scientific">Gilvimarinus xylanilyticus</name>
    <dbReference type="NCBI Taxonomy" id="2944139"/>
    <lineage>
        <taxon>Bacteria</taxon>
        <taxon>Pseudomonadati</taxon>
        <taxon>Pseudomonadota</taxon>
        <taxon>Gammaproteobacteria</taxon>
        <taxon>Cellvibrionales</taxon>
        <taxon>Cellvibrionaceae</taxon>
        <taxon>Gilvimarinus</taxon>
    </lineage>
</organism>
<dbReference type="Proteomes" id="UP001139319">
    <property type="component" value="Unassembled WGS sequence"/>
</dbReference>
<evidence type="ECO:0000313" key="1">
    <source>
        <dbReference type="EMBL" id="MCP8898516.1"/>
    </source>
</evidence>
<accession>A0A9X2HXT4</accession>
<evidence type="ECO:0000313" key="2">
    <source>
        <dbReference type="Proteomes" id="UP001139319"/>
    </source>
</evidence>
<reference evidence="1" key="2">
    <citation type="submission" date="2023-01" db="EMBL/GenBank/DDBJ databases">
        <title>Gilvimarinus xylanilyticus HB14 isolated from Caulerpa lentillifera aquaculture base in Hainan, China.</title>
        <authorList>
            <person name="Zhang Y.-J."/>
        </authorList>
    </citation>
    <scope>NUCLEOTIDE SEQUENCE</scope>
    <source>
        <strain evidence="1">HB14</strain>
    </source>
</reference>
<keyword evidence="2" id="KW-1185">Reference proteome</keyword>
<dbReference type="EMBL" id="JAMFTH010000001">
    <property type="protein sequence ID" value="MCP8898516.1"/>
    <property type="molecule type" value="Genomic_DNA"/>
</dbReference>
<proteinExistence type="predicted"/>
<gene>
    <name evidence="1" type="ORF">M6D89_04300</name>
</gene>
<comment type="caution">
    <text evidence="1">The sequence shown here is derived from an EMBL/GenBank/DDBJ whole genome shotgun (WGS) entry which is preliminary data.</text>
</comment>